<gene>
    <name evidence="1" type="ORF">LEP1GSC186_1635</name>
</gene>
<organism evidence="1 2">
    <name type="scientific">Leptospira noguchii serovar Autumnalis str. ZUN142</name>
    <dbReference type="NCBI Taxonomy" id="1085540"/>
    <lineage>
        <taxon>Bacteria</taxon>
        <taxon>Pseudomonadati</taxon>
        <taxon>Spirochaetota</taxon>
        <taxon>Spirochaetia</taxon>
        <taxon>Leptospirales</taxon>
        <taxon>Leptospiraceae</taxon>
        <taxon>Leptospira</taxon>
    </lineage>
</organism>
<proteinExistence type="predicted"/>
<evidence type="ECO:0000313" key="2">
    <source>
        <dbReference type="Proteomes" id="UP000012153"/>
    </source>
</evidence>
<evidence type="ECO:0000313" key="1">
    <source>
        <dbReference type="EMBL" id="EMO42415.1"/>
    </source>
</evidence>
<dbReference type="EMBL" id="AHOP02000011">
    <property type="protein sequence ID" value="EMO42415.1"/>
    <property type="molecule type" value="Genomic_DNA"/>
</dbReference>
<accession>M6UCY1</accession>
<dbReference type="AlphaFoldDB" id="M6UCY1"/>
<protein>
    <submittedName>
        <fullName evidence="1">Uncharacterized protein</fullName>
    </submittedName>
</protein>
<dbReference type="Proteomes" id="UP000012153">
    <property type="component" value="Unassembled WGS sequence"/>
</dbReference>
<comment type="caution">
    <text evidence="1">The sequence shown here is derived from an EMBL/GenBank/DDBJ whole genome shotgun (WGS) entry which is preliminary data.</text>
</comment>
<reference evidence="1 2" key="1">
    <citation type="submission" date="2013-01" db="EMBL/GenBank/DDBJ databases">
        <authorList>
            <person name="Harkins D.M."/>
            <person name="Durkin A.S."/>
            <person name="Brinkac L.M."/>
            <person name="Haft D.H."/>
            <person name="Selengut J.D."/>
            <person name="Sanka R."/>
            <person name="DePew J."/>
            <person name="Purushe J."/>
            <person name="Matthias M.A."/>
            <person name="Vinetz J.M."/>
            <person name="Sutton G.G."/>
            <person name="Nierman W.C."/>
            <person name="Fouts D.E."/>
        </authorList>
    </citation>
    <scope>NUCLEOTIDE SEQUENCE [LARGE SCALE GENOMIC DNA]</scope>
    <source>
        <strain evidence="1 2">ZUN142</strain>
    </source>
</reference>
<sequence>MAWVPAWILLSFKIKKQNRACYAKKAFSITFFTEKVIRQILRATLCTFASLPQDFLVKCGNYRKLSLTVDSENVGTTAN</sequence>
<name>M6UCY1_9LEPT</name>